<reference evidence="3" key="2">
    <citation type="submission" date="2020-12" db="EMBL/GenBank/DDBJ databases">
        <authorList>
            <person name="Kanost M."/>
        </authorList>
    </citation>
    <scope>NUCLEOTIDE SEQUENCE</scope>
</reference>
<feature type="compositionally biased region" description="Basic and acidic residues" evidence="1">
    <location>
        <begin position="177"/>
        <end position="201"/>
    </location>
</feature>
<evidence type="ECO:0000313" key="3">
    <source>
        <dbReference type="EMBL" id="KAG6460660.1"/>
    </source>
</evidence>
<keyword evidence="2" id="KW-1133">Transmembrane helix</keyword>
<evidence type="ECO:0000313" key="4">
    <source>
        <dbReference type="Proteomes" id="UP000791440"/>
    </source>
</evidence>
<sequence>MKEHDGVDEKNNAHTSSSGQCSVTVDKNHPPATPGLIIEPTADEGGTGVTKWIDDVCSASDIVIKMTPLVSFVAFLLIGSAAAVVRLECSDNATCIEHATRDMIRSLRQQKAVRIFDLMTIEPLGTRQARSSRGLLTRFLESHAFSFDWNDFTFRISQPRDGSDKLEVEVFESRTAKDVSEPSSKKSSSKAEEEKEEDKTPKLGIRRRHKKKVLQVIVPLLFGMKSAGAVIFAFTLVAVLTIKAFVASKMALLVTVGMAMKKLYDSYSSGN</sequence>
<feature type="region of interest" description="Disordered" evidence="1">
    <location>
        <begin position="177"/>
        <end position="204"/>
    </location>
</feature>
<keyword evidence="2" id="KW-0812">Transmembrane</keyword>
<dbReference type="AlphaFoldDB" id="A0A921ZN39"/>
<dbReference type="Pfam" id="PF07898">
    <property type="entry name" value="DUF1676"/>
    <property type="match status" value="1"/>
</dbReference>
<feature type="transmembrane region" description="Helical" evidence="2">
    <location>
        <begin position="213"/>
        <end position="234"/>
    </location>
</feature>
<comment type="caution">
    <text evidence="3">The sequence shown here is derived from an EMBL/GenBank/DDBJ whole genome shotgun (WGS) entry which is preliminary data.</text>
</comment>
<feature type="compositionally biased region" description="Polar residues" evidence="1">
    <location>
        <begin position="13"/>
        <end position="25"/>
    </location>
</feature>
<evidence type="ECO:0000256" key="2">
    <source>
        <dbReference type="SAM" id="Phobius"/>
    </source>
</evidence>
<dbReference type="InterPro" id="IPR012464">
    <property type="entry name" value="DUF1676"/>
</dbReference>
<evidence type="ECO:0000256" key="1">
    <source>
        <dbReference type="SAM" id="MobiDB-lite"/>
    </source>
</evidence>
<protein>
    <submittedName>
        <fullName evidence="3">Uncharacterized protein</fullName>
    </submittedName>
</protein>
<dbReference type="GO" id="GO:0016020">
    <property type="term" value="C:membrane"/>
    <property type="evidence" value="ECO:0007669"/>
    <property type="project" value="TreeGrafter"/>
</dbReference>
<name>A0A921ZN39_MANSE</name>
<reference evidence="3" key="1">
    <citation type="journal article" date="2016" name="Insect Biochem. Mol. Biol.">
        <title>Multifaceted biological insights from a draft genome sequence of the tobacco hornworm moth, Manduca sexta.</title>
        <authorList>
            <person name="Kanost M.R."/>
            <person name="Arrese E.L."/>
            <person name="Cao X."/>
            <person name="Chen Y.R."/>
            <person name="Chellapilla S."/>
            <person name="Goldsmith M.R."/>
            <person name="Grosse-Wilde E."/>
            <person name="Heckel D.G."/>
            <person name="Herndon N."/>
            <person name="Jiang H."/>
            <person name="Papanicolaou A."/>
            <person name="Qu J."/>
            <person name="Soulages J.L."/>
            <person name="Vogel H."/>
            <person name="Walters J."/>
            <person name="Waterhouse R.M."/>
            <person name="Ahn S.J."/>
            <person name="Almeida F.C."/>
            <person name="An C."/>
            <person name="Aqrawi P."/>
            <person name="Bretschneider A."/>
            <person name="Bryant W.B."/>
            <person name="Bucks S."/>
            <person name="Chao H."/>
            <person name="Chevignon G."/>
            <person name="Christen J.M."/>
            <person name="Clarke D.F."/>
            <person name="Dittmer N.T."/>
            <person name="Ferguson L.C.F."/>
            <person name="Garavelou S."/>
            <person name="Gordon K.H.J."/>
            <person name="Gunaratna R.T."/>
            <person name="Han Y."/>
            <person name="Hauser F."/>
            <person name="He Y."/>
            <person name="Heidel-Fischer H."/>
            <person name="Hirsh A."/>
            <person name="Hu Y."/>
            <person name="Jiang H."/>
            <person name="Kalra D."/>
            <person name="Klinner C."/>
            <person name="Konig C."/>
            <person name="Kovar C."/>
            <person name="Kroll A.R."/>
            <person name="Kuwar S.S."/>
            <person name="Lee S.L."/>
            <person name="Lehman R."/>
            <person name="Li K."/>
            <person name="Li Z."/>
            <person name="Liang H."/>
            <person name="Lovelace S."/>
            <person name="Lu Z."/>
            <person name="Mansfield J.H."/>
            <person name="McCulloch K.J."/>
            <person name="Mathew T."/>
            <person name="Morton B."/>
            <person name="Muzny D.M."/>
            <person name="Neunemann D."/>
            <person name="Ongeri F."/>
            <person name="Pauchet Y."/>
            <person name="Pu L.L."/>
            <person name="Pyrousis I."/>
            <person name="Rao X.J."/>
            <person name="Redding A."/>
            <person name="Roesel C."/>
            <person name="Sanchez-Gracia A."/>
            <person name="Schaack S."/>
            <person name="Shukla A."/>
            <person name="Tetreau G."/>
            <person name="Wang Y."/>
            <person name="Xiong G.H."/>
            <person name="Traut W."/>
            <person name="Walsh T.K."/>
            <person name="Worley K.C."/>
            <person name="Wu D."/>
            <person name="Wu W."/>
            <person name="Wu Y.Q."/>
            <person name="Zhang X."/>
            <person name="Zou Z."/>
            <person name="Zucker H."/>
            <person name="Briscoe A.D."/>
            <person name="Burmester T."/>
            <person name="Clem R.J."/>
            <person name="Feyereisen R."/>
            <person name="Grimmelikhuijzen C.J.P."/>
            <person name="Hamodrakas S.J."/>
            <person name="Hansson B.S."/>
            <person name="Huguet E."/>
            <person name="Jermiin L.S."/>
            <person name="Lan Q."/>
            <person name="Lehman H.K."/>
            <person name="Lorenzen M."/>
            <person name="Merzendorfer H."/>
            <person name="Michalopoulos I."/>
            <person name="Morton D.B."/>
            <person name="Muthukrishnan S."/>
            <person name="Oakeshott J.G."/>
            <person name="Palmer W."/>
            <person name="Park Y."/>
            <person name="Passarelli A.L."/>
            <person name="Rozas J."/>
            <person name="Schwartz L.M."/>
            <person name="Smith W."/>
            <person name="Southgate A."/>
            <person name="Vilcinskas A."/>
            <person name="Vogt R."/>
            <person name="Wang P."/>
            <person name="Werren J."/>
            <person name="Yu X.Q."/>
            <person name="Zhou J.J."/>
            <person name="Brown S.J."/>
            <person name="Scherer S.E."/>
            <person name="Richards S."/>
            <person name="Blissard G.W."/>
        </authorList>
    </citation>
    <scope>NUCLEOTIDE SEQUENCE</scope>
</reference>
<dbReference type="EMBL" id="JH668689">
    <property type="protein sequence ID" value="KAG6460660.1"/>
    <property type="molecule type" value="Genomic_DNA"/>
</dbReference>
<organism evidence="3 4">
    <name type="scientific">Manduca sexta</name>
    <name type="common">Tobacco hawkmoth</name>
    <name type="synonym">Tobacco hornworm</name>
    <dbReference type="NCBI Taxonomy" id="7130"/>
    <lineage>
        <taxon>Eukaryota</taxon>
        <taxon>Metazoa</taxon>
        <taxon>Ecdysozoa</taxon>
        <taxon>Arthropoda</taxon>
        <taxon>Hexapoda</taxon>
        <taxon>Insecta</taxon>
        <taxon>Pterygota</taxon>
        <taxon>Neoptera</taxon>
        <taxon>Endopterygota</taxon>
        <taxon>Lepidoptera</taxon>
        <taxon>Glossata</taxon>
        <taxon>Ditrysia</taxon>
        <taxon>Bombycoidea</taxon>
        <taxon>Sphingidae</taxon>
        <taxon>Sphinginae</taxon>
        <taxon>Sphingini</taxon>
        <taxon>Manduca</taxon>
    </lineage>
</organism>
<feature type="region of interest" description="Disordered" evidence="1">
    <location>
        <begin position="1"/>
        <end position="34"/>
    </location>
</feature>
<keyword evidence="4" id="KW-1185">Reference proteome</keyword>
<dbReference type="Proteomes" id="UP000791440">
    <property type="component" value="Unassembled WGS sequence"/>
</dbReference>
<keyword evidence="2" id="KW-0472">Membrane</keyword>
<feature type="compositionally biased region" description="Basic and acidic residues" evidence="1">
    <location>
        <begin position="1"/>
        <end position="12"/>
    </location>
</feature>
<proteinExistence type="predicted"/>
<accession>A0A921ZN39</accession>
<gene>
    <name evidence="3" type="ORF">O3G_MSEX012139</name>
</gene>
<dbReference type="PANTHER" id="PTHR21879">
    <property type="entry name" value="FI03362P-RELATED-RELATED"/>
    <property type="match status" value="1"/>
</dbReference>